<dbReference type="Proteomes" id="UP001254813">
    <property type="component" value="Unassembled WGS sequence"/>
</dbReference>
<reference evidence="2 3" key="1">
    <citation type="submission" date="2022-06" db="EMBL/GenBank/DDBJ databases">
        <title>Halogeometricum sp. a new haloarchaeum isolate from saline soil.</title>
        <authorList>
            <person name="Strakova D."/>
            <person name="Galisteo C."/>
            <person name="Sanchez-Porro C."/>
            <person name="Ventosa A."/>
        </authorList>
    </citation>
    <scope>NUCLEOTIDE SEQUENCE [LARGE SCALE GENOMIC DNA]</scope>
    <source>
        <strain evidence="3">S3BR25-2</strain>
    </source>
</reference>
<evidence type="ECO:0000313" key="2">
    <source>
        <dbReference type="EMBL" id="MDS0292564.1"/>
    </source>
</evidence>
<keyword evidence="3" id="KW-1185">Reference proteome</keyword>
<dbReference type="Pfam" id="PF08241">
    <property type="entry name" value="Methyltransf_11"/>
    <property type="match status" value="1"/>
</dbReference>
<dbReference type="PANTHER" id="PTHR43591">
    <property type="entry name" value="METHYLTRANSFERASE"/>
    <property type="match status" value="1"/>
</dbReference>
<organism evidence="2 3">
    <name type="scientific">Halogeometricum luteum</name>
    <dbReference type="NCBI Taxonomy" id="2950537"/>
    <lineage>
        <taxon>Archaea</taxon>
        <taxon>Methanobacteriati</taxon>
        <taxon>Methanobacteriota</taxon>
        <taxon>Stenosarchaea group</taxon>
        <taxon>Halobacteria</taxon>
        <taxon>Halobacteriales</taxon>
        <taxon>Haloferacaceae</taxon>
        <taxon>Halogeometricum</taxon>
    </lineage>
</organism>
<dbReference type="GO" id="GO:0008168">
    <property type="term" value="F:methyltransferase activity"/>
    <property type="evidence" value="ECO:0007669"/>
    <property type="project" value="UniProtKB-KW"/>
</dbReference>
<accession>A0ABU2FWX9</accession>
<dbReference type="GO" id="GO:0032259">
    <property type="term" value="P:methylation"/>
    <property type="evidence" value="ECO:0007669"/>
    <property type="project" value="UniProtKB-KW"/>
</dbReference>
<keyword evidence="2" id="KW-0489">Methyltransferase</keyword>
<dbReference type="PANTHER" id="PTHR43591:SF24">
    <property type="entry name" value="2-METHOXY-6-POLYPRENYL-1,4-BENZOQUINOL METHYLASE, MITOCHONDRIAL"/>
    <property type="match status" value="1"/>
</dbReference>
<feature type="domain" description="Methyltransferase type 11" evidence="1">
    <location>
        <begin position="49"/>
        <end position="140"/>
    </location>
</feature>
<dbReference type="EMBL" id="JAMQOQ010000001">
    <property type="protein sequence ID" value="MDS0292564.1"/>
    <property type="molecule type" value="Genomic_DNA"/>
</dbReference>
<dbReference type="SUPFAM" id="SSF53335">
    <property type="entry name" value="S-adenosyl-L-methionine-dependent methyltransferases"/>
    <property type="match status" value="1"/>
</dbReference>
<name>A0ABU2FWX9_9EURY</name>
<dbReference type="InterPro" id="IPR029063">
    <property type="entry name" value="SAM-dependent_MTases_sf"/>
</dbReference>
<dbReference type="InterPro" id="IPR013216">
    <property type="entry name" value="Methyltransf_11"/>
</dbReference>
<comment type="caution">
    <text evidence="2">The sequence shown here is derived from an EMBL/GenBank/DDBJ whole genome shotgun (WGS) entry which is preliminary data.</text>
</comment>
<dbReference type="CDD" id="cd02440">
    <property type="entry name" value="AdoMet_MTases"/>
    <property type="match status" value="1"/>
</dbReference>
<dbReference type="RefSeq" id="WP_310926419.1">
    <property type="nucleotide sequence ID" value="NZ_JAMQOQ010000001.1"/>
</dbReference>
<evidence type="ECO:0000259" key="1">
    <source>
        <dbReference type="Pfam" id="PF08241"/>
    </source>
</evidence>
<dbReference type="Gene3D" id="3.40.50.150">
    <property type="entry name" value="Vaccinia Virus protein VP39"/>
    <property type="match status" value="1"/>
</dbReference>
<keyword evidence="2" id="KW-0808">Transferase</keyword>
<evidence type="ECO:0000313" key="3">
    <source>
        <dbReference type="Proteomes" id="UP001254813"/>
    </source>
</evidence>
<sequence>MSDDRGDGKRETARRFGAAASAYFESSVHRDGEDLRTLASWCGDATRALDVATGGGHTAGALAEAGVPRVVAADAAPEMVATAVREYGVEGVTADAERLPFAADAFDAAACRIAAHHFPDPAAFAAEVARVLEPGGVLAFEDNVAPEDDELAAWLNGVERLRDPAHVALLSVSEWTDLFEDAGLTVEETTGAKLTLEFDAWVERTGVADSDVAELHRRFREAPDGAHDLFEVEFADGAGAKDARDADDPRTVVSWANPKALMRVRKR</sequence>
<protein>
    <submittedName>
        <fullName evidence="2">Class I SAM-dependent methyltransferase</fullName>
    </submittedName>
</protein>
<proteinExistence type="predicted"/>
<gene>
    <name evidence="2" type="ORF">NDI79_00090</name>
</gene>